<evidence type="ECO:0000256" key="3">
    <source>
        <dbReference type="ARBA" id="ARBA00022771"/>
    </source>
</evidence>
<keyword evidence="2" id="KW-0479">Metal-binding</keyword>
<evidence type="ECO:0000256" key="5">
    <source>
        <dbReference type="ARBA" id="ARBA00023242"/>
    </source>
</evidence>
<comment type="subcellular location">
    <subcellularLocation>
        <location evidence="1">Nucleus</location>
    </subcellularLocation>
</comment>
<evidence type="ECO:0000256" key="6">
    <source>
        <dbReference type="PROSITE-ProRule" id="PRU00042"/>
    </source>
</evidence>
<sequence>MDGPLAGGLAAPDRPRGPERLPGPAPREDIEGGAEAAEGEGVIFRSTHYLPVTKEGPRDILDGRSCISDGQPHPGLSEALPRATSATHRISSCCWDGGSLDFQPGSPPPHLLGHFPGPPDGQGTWEHPLVQEAREGLTSEQRFEDSVIVRTMKPHIELEGSRRFLHHQGEPKLLEKAPRGHPRFDWLRDTDEQAPPQDAGLHRDLPPQPLPLTSFRTVLVPVEDSAKSLDVTVVDTREHLADLEGLAQPSDWGLPRSASEVATQTWTVNSEASVERLQPLLAPVRTGPYLCELLEEVAKGVASPDEDEDEEPAVFPCIECSIYFKQKEHLLEHMSQHRRAPGQEPPADLAPLACGECGWAFADPSALEQHRQLHQASREKIIEEIQKLKQVPGDEGREARLQCPKCIFGTNSSKAFVQHAKLHMRELPGQPAREPFGGGSGAGSPGPDATALAYRPYRGSSGLSGCVFCGFPAPSESLLREHMRLAHAHPHWEEDAEAFEEDPASQPGTSQEAYARFPDAAEDYFGKAEPLLAPTWQENPAGYDPSLAFGPGCQQLGMRDFPLSKPLLRGSDQRPLGRPAFPSPLASAPYSLHPGRNKSVVHPQGLPGQLGDRRHPWSEEEEEDIPLASEMDFSPENGVFPPLASPGLIPQLALDLKRTFRKALRAAEASRAQRQQLRGMVPVVLVAKLGPQVMAAATRVPPRLQPEELGLGGTHPLDFLLLDAPLGSPLGLDALLDGDPAVALKHEERKCPYCPDRFHNGIGLANHVRGHLNRVGVSYNVRHFISAEEVKAIERRFSFQKKKKKVANFDPGTFSLMRCDFCGAGFDTRAGLSSHARAHLRDFGITNWELTVSPINILQELLATSAAERPPSPLGCEPGGSPSGFLTSRRPRLPLAVPFPPTWAEDPGPAYGDGLGSEENTMVAMDLGSPPLPKKSLPVPGPLEQVANRLSSKVAAEVPHGSKQELPDLKAQSLTTCEVCGACFETRKGLSSHARSHLRQLGVAESESSGAPIDLLYELVKQKGLPDTPLGLPPGLSKKSNSPKEVVAGAPRPGLLALAKPLDAPAVNKAIKSPPGFSTKGLAHPPNSPLLKKSPLALAGSPTPKNPEDKSPQLSLSPRPASPKAQWPQSEDEGPLNLTSGPEPARDIRCEFCGEFFENRKGLSSHARSHLRQMGVTEWYVNGSPIDTLREILKRRTQSRPGGPPNPPGPSPKALAKVMGSGGPGSSLEARSPADLHLSPLAKKLPPPPGSPLGHSPTASPPPTARKMFPGLAAPSLPKKLKPEQMRVEIKREMLPGALHGEPHPSEGPWAAPREDMAPLNLSSRAEPVRDIRCEFCGEFFENRKGLSSHARSHLRQMGVTEWSVNGSPIDTLREILKKKSKPCLIKKEPPAGDLAPALAEDGPPTAAPGPVQAPLPLAPMAGRPGKPGAGPAQVPRELSLAPITGAKATATGYLGSVAAKRPLQEDRLLPAEVKAKTYIQTELPFKAKTLHEKTSHSSTEACCELCGLYFENRKALASHARAHLRQFGVTEWCVNGSPIETLSEWIKHRPQKVGAYRSYIQGGRPFTKKFRSAGHGRDSDKRPPLGLAPGGLAVVGRSAGGEPGPEAGRAADSGERPLAASPPGTVKAEEHQRQNINKFERRQARPPDASAVRGGEEANDLQQKLEEVRQPPPRVRPVPSLVPRPPQTSLVKFVGNIYTLKCRFCDVEFQGPLSIQEEWVRHLQRHILEMNFSKADPPPEEPRAPQAQTAAAEAP</sequence>
<gene>
    <name evidence="10" type="primary">WIZ</name>
</gene>
<feature type="region of interest" description="Disordered" evidence="7">
    <location>
        <begin position="1733"/>
        <end position="1756"/>
    </location>
</feature>
<feature type="region of interest" description="Disordered" evidence="7">
    <location>
        <begin position="175"/>
        <end position="208"/>
    </location>
</feature>
<dbReference type="Pfam" id="PF00096">
    <property type="entry name" value="zf-C2H2"/>
    <property type="match status" value="1"/>
</dbReference>
<dbReference type="PROSITE" id="PS00028">
    <property type="entry name" value="ZINC_FINGER_C2H2_1"/>
    <property type="match status" value="8"/>
</dbReference>
<feature type="compositionally biased region" description="Pro residues" evidence="7">
    <location>
        <begin position="1671"/>
        <end position="1683"/>
    </location>
</feature>
<dbReference type="PROSITE" id="PS50157">
    <property type="entry name" value="ZINC_FINGER_C2H2_2"/>
    <property type="match status" value="7"/>
</dbReference>
<feature type="region of interest" description="Disordered" evidence="7">
    <location>
        <begin position="1389"/>
        <end position="1412"/>
    </location>
</feature>
<protein>
    <submittedName>
        <fullName evidence="10">Protein Wiz isoform X3</fullName>
    </submittedName>
</protein>
<keyword evidence="3 6" id="KW-0863">Zinc-finger</keyword>
<organism evidence="9 10">
    <name type="scientific">Acinonyx jubatus</name>
    <name type="common">Cheetah</name>
    <dbReference type="NCBI Taxonomy" id="32536"/>
    <lineage>
        <taxon>Eukaryota</taxon>
        <taxon>Metazoa</taxon>
        <taxon>Chordata</taxon>
        <taxon>Craniata</taxon>
        <taxon>Vertebrata</taxon>
        <taxon>Euteleostomi</taxon>
        <taxon>Mammalia</taxon>
        <taxon>Eutheria</taxon>
        <taxon>Laurasiatheria</taxon>
        <taxon>Carnivora</taxon>
        <taxon>Feliformia</taxon>
        <taxon>Felidae</taxon>
        <taxon>Felinae</taxon>
        <taxon>Acinonyx</taxon>
    </lineage>
</organism>
<proteinExistence type="predicted"/>
<feature type="region of interest" description="Disordered" evidence="7">
    <location>
        <begin position="1028"/>
        <end position="1048"/>
    </location>
</feature>
<feature type="compositionally biased region" description="Basic and acidic residues" evidence="7">
    <location>
        <begin position="1628"/>
        <end position="1646"/>
    </location>
</feature>
<dbReference type="RefSeq" id="XP_026906387.2">
    <property type="nucleotide sequence ID" value="XM_027050586.2"/>
</dbReference>
<dbReference type="Pfam" id="PF23015">
    <property type="entry name" value="zf-WIZ"/>
    <property type="match status" value="1"/>
</dbReference>
<feature type="region of interest" description="Disordered" evidence="7">
    <location>
        <begin position="1076"/>
        <end position="1143"/>
    </location>
</feature>
<evidence type="ECO:0000313" key="9">
    <source>
        <dbReference type="Proteomes" id="UP001652583"/>
    </source>
</evidence>
<dbReference type="PANTHER" id="PTHR24396">
    <property type="entry name" value="ZINC FINGER PROTEIN"/>
    <property type="match status" value="1"/>
</dbReference>
<dbReference type="GO" id="GO:1990226">
    <property type="term" value="F:histone methyltransferase binding"/>
    <property type="evidence" value="ECO:0007669"/>
    <property type="project" value="UniProtKB-ARBA"/>
</dbReference>
<feature type="region of interest" description="Disordered" evidence="7">
    <location>
        <begin position="1"/>
        <end position="39"/>
    </location>
</feature>
<dbReference type="GO" id="GO:0044877">
    <property type="term" value="F:protein-containing complex binding"/>
    <property type="evidence" value="ECO:0007669"/>
    <property type="project" value="UniProtKB-ARBA"/>
</dbReference>
<dbReference type="PANTHER" id="PTHR24396:SF22">
    <property type="entry name" value="PROTEIN WIZ"/>
    <property type="match status" value="1"/>
</dbReference>
<dbReference type="GO" id="GO:0000981">
    <property type="term" value="F:DNA-binding transcription factor activity, RNA polymerase II-specific"/>
    <property type="evidence" value="ECO:0007669"/>
    <property type="project" value="TreeGrafter"/>
</dbReference>
<dbReference type="GO" id="GO:0008270">
    <property type="term" value="F:zinc ion binding"/>
    <property type="evidence" value="ECO:0007669"/>
    <property type="project" value="UniProtKB-KW"/>
</dbReference>
<dbReference type="InterPro" id="IPR055125">
    <property type="entry name" value="Wiz_C_Znf"/>
</dbReference>
<feature type="region of interest" description="Disordered" evidence="7">
    <location>
        <begin position="564"/>
        <end position="623"/>
    </location>
</feature>
<feature type="compositionally biased region" description="Low complexity" evidence="7">
    <location>
        <begin position="1745"/>
        <end position="1756"/>
    </location>
</feature>
<name>A0A6J1YMM9_ACIJB</name>
<feature type="domain" description="C2H2-type" evidence="8">
    <location>
        <begin position="1502"/>
        <end position="1524"/>
    </location>
</feature>
<accession>A0A6J1YMM9</accession>
<dbReference type="Proteomes" id="UP001652583">
    <property type="component" value="Chromosome A2"/>
</dbReference>
<feature type="compositionally biased region" description="Pro residues" evidence="7">
    <location>
        <begin position="1202"/>
        <end position="1211"/>
    </location>
</feature>
<feature type="domain" description="C2H2-type" evidence="8">
    <location>
        <begin position="1148"/>
        <end position="1175"/>
    </location>
</feature>
<evidence type="ECO:0000256" key="4">
    <source>
        <dbReference type="ARBA" id="ARBA00022833"/>
    </source>
</evidence>
<evidence type="ECO:0000313" key="10">
    <source>
        <dbReference type="RefSeq" id="XP_026906387.2"/>
    </source>
</evidence>
<feature type="region of interest" description="Disordered" evidence="7">
    <location>
        <begin position="1197"/>
        <end position="1278"/>
    </location>
</feature>
<feature type="region of interest" description="Disordered" evidence="7">
    <location>
        <begin position="1568"/>
        <end position="1683"/>
    </location>
</feature>
<reference evidence="10" key="1">
    <citation type="submission" date="2025-08" db="UniProtKB">
        <authorList>
            <consortium name="RefSeq"/>
        </authorList>
    </citation>
    <scope>IDENTIFICATION</scope>
    <source>
        <tissue evidence="10">Blood</tissue>
    </source>
</reference>
<dbReference type="InterPro" id="IPR036236">
    <property type="entry name" value="Znf_C2H2_sf"/>
</dbReference>
<dbReference type="GO" id="GO:0005634">
    <property type="term" value="C:nucleus"/>
    <property type="evidence" value="ECO:0007669"/>
    <property type="project" value="UniProtKB-SubCell"/>
</dbReference>
<feature type="domain" description="C2H2-type" evidence="8">
    <location>
        <begin position="817"/>
        <end position="839"/>
    </location>
</feature>
<feature type="domain" description="C2H2-type" evidence="8">
    <location>
        <begin position="315"/>
        <end position="337"/>
    </location>
</feature>
<evidence type="ECO:0000259" key="8">
    <source>
        <dbReference type="PROSITE" id="PS50157"/>
    </source>
</evidence>
<feature type="region of interest" description="Disordered" evidence="7">
    <location>
        <begin position="429"/>
        <end position="449"/>
    </location>
</feature>
<feature type="domain" description="C2H2-type" evidence="8">
    <location>
        <begin position="975"/>
        <end position="997"/>
    </location>
</feature>
<dbReference type="SMART" id="SM00355">
    <property type="entry name" value="ZnF_C2H2"/>
    <property type="match status" value="11"/>
</dbReference>
<feature type="compositionally biased region" description="Basic and acidic residues" evidence="7">
    <location>
        <begin position="175"/>
        <end position="191"/>
    </location>
</feature>
<dbReference type="GeneID" id="106982897"/>
<feature type="domain" description="C2H2-type" evidence="8">
    <location>
        <begin position="1332"/>
        <end position="1359"/>
    </location>
</feature>
<dbReference type="Gene3D" id="3.30.160.60">
    <property type="entry name" value="Classic Zinc Finger"/>
    <property type="match status" value="1"/>
</dbReference>
<evidence type="ECO:0000256" key="2">
    <source>
        <dbReference type="ARBA" id="ARBA00022723"/>
    </source>
</evidence>
<feature type="compositionally biased region" description="Low complexity" evidence="7">
    <location>
        <begin position="1585"/>
        <end position="1598"/>
    </location>
</feature>
<evidence type="ECO:0000256" key="7">
    <source>
        <dbReference type="SAM" id="MobiDB-lite"/>
    </source>
</evidence>
<keyword evidence="9" id="KW-1185">Reference proteome</keyword>
<feature type="compositionally biased region" description="Low complexity" evidence="7">
    <location>
        <begin position="1089"/>
        <end position="1099"/>
    </location>
</feature>
<keyword evidence="4" id="KW-0862">Zinc</keyword>
<dbReference type="InterPro" id="IPR051643">
    <property type="entry name" value="Transcr_Reg_ZincFinger"/>
</dbReference>
<keyword evidence="5" id="KW-0539">Nucleus</keyword>
<evidence type="ECO:0000256" key="1">
    <source>
        <dbReference type="ARBA" id="ARBA00004123"/>
    </source>
</evidence>
<dbReference type="InterPro" id="IPR013087">
    <property type="entry name" value="Znf_C2H2_type"/>
</dbReference>
<feature type="region of interest" description="Disordered" evidence="7">
    <location>
        <begin position="104"/>
        <end position="126"/>
    </location>
</feature>
<dbReference type="GO" id="GO:0000978">
    <property type="term" value="F:RNA polymerase II cis-regulatory region sequence-specific DNA binding"/>
    <property type="evidence" value="ECO:0007669"/>
    <property type="project" value="TreeGrafter"/>
</dbReference>
<dbReference type="SUPFAM" id="SSF57667">
    <property type="entry name" value="beta-beta-alpha zinc fingers"/>
    <property type="match status" value="3"/>
</dbReference>
<feature type="domain" description="C2H2-type" evidence="8">
    <location>
        <begin position="352"/>
        <end position="379"/>
    </location>
</feature>